<evidence type="ECO:0000313" key="4">
    <source>
        <dbReference type="Proteomes" id="UP000256709"/>
    </source>
</evidence>
<dbReference type="PANTHER" id="PTHR43794">
    <property type="entry name" value="AMINOHYDROLASE SSNA-RELATED"/>
    <property type="match status" value="1"/>
</dbReference>
<dbReference type="PANTHER" id="PTHR43794:SF11">
    <property type="entry name" value="AMIDOHYDROLASE-RELATED DOMAIN-CONTAINING PROTEIN"/>
    <property type="match status" value="1"/>
</dbReference>
<dbReference type="SUPFAM" id="SSF51338">
    <property type="entry name" value="Composite domain of metallo-dependent hydrolases"/>
    <property type="match status" value="1"/>
</dbReference>
<protein>
    <recommendedName>
        <fullName evidence="2">Amidohydrolase-related domain-containing protein</fullName>
    </recommendedName>
</protein>
<dbReference type="RefSeq" id="WP_116284227.1">
    <property type="nucleotide sequence ID" value="NZ_NBXA01000026.1"/>
</dbReference>
<reference evidence="3 4" key="1">
    <citation type="submission" date="2017-04" db="EMBL/GenBank/DDBJ databases">
        <title>Comparative genome analysis of Subtercola boreus.</title>
        <authorList>
            <person name="Cho Y.-J."/>
            <person name="Cho A."/>
            <person name="Kim O.-S."/>
            <person name="Lee J.-I."/>
        </authorList>
    </citation>
    <scope>NUCLEOTIDE SEQUENCE [LARGE SCALE GENOMIC DNA]</scope>
    <source>
        <strain evidence="3 4">P27444</strain>
    </source>
</reference>
<name>A0A3E0VDF8_9MICO</name>
<organism evidence="3 4">
    <name type="scientific">Subtercola boreus</name>
    <dbReference type="NCBI Taxonomy" id="120213"/>
    <lineage>
        <taxon>Bacteria</taxon>
        <taxon>Bacillati</taxon>
        <taxon>Actinomycetota</taxon>
        <taxon>Actinomycetes</taxon>
        <taxon>Micrococcales</taxon>
        <taxon>Microbacteriaceae</taxon>
        <taxon>Subtercola</taxon>
    </lineage>
</organism>
<accession>A0A3E0VDF8</accession>
<dbReference type="InterPro" id="IPR011059">
    <property type="entry name" value="Metal-dep_hydrolase_composite"/>
</dbReference>
<sequence>MKTLWRNALLMTMDDARSSAVFRGDLLVDGDTIVAVGPAGEVDPSDSSGAPDCVIVDATGLLITPGLINAHMHSWESLLRGTSERLPLELWTLETYPITAAHPMPPRLVYLRTLVAAMDSLRGGTTAVLDDVGELPWQTEESLAAVFDAYDDIGIRATCTGGVADVAYADRLPFAADLLPAEGIAASRTEMPPSAGIVDAFVDFSERAFATQHGRSGGRLSYAVAPSAPQRSTDELLLAADDLSRRHDSVLHLHLLETRLQAVMGRERYGTTIVEHLDTLGLLTDRTALAHAIWLGGEDIRMLGESSATIIHNPVSNLKLGSGVFAWRALHDAGASVALGTDGTASNDSLRMLDTIKTAALLHTVTSPDFTTWPSTDEVLRAATRGGAEALHQTRQIGSLEPGKRADFVVFDLTLTTNFTPLNDAARQLVFSENGTSISEVWVNGELIVKNGRLTPIDERAVLGEFRELADEYLAGHRQTVAENRAYAPAITRVYDRVQQGAWPETEGPR</sequence>
<dbReference type="OrthoDB" id="3189065at2"/>
<dbReference type="Pfam" id="PF01979">
    <property type="entry name" value="Amidohydro_1"/>
    <property type="match status" value="1"/>
</dbReference>
<dbReference type="InterPro" id="IPR032466">
    <property type="entry name" value="Metal_Hydrolase"/>
</dbReference>
<gene>
    <name evidence="3" type="ORF">B7R21_16120</name>
</gene>
<dbReference type="GO" id="GO:0016810">
    <property type="term" value="F:hydrolase activity, acting on carbon-nitrogen (but not peptide) bonds"/>
    <property type="evidence" value="ECO:0007669"/>
    <property type="project" value="InterPro"/>
</dbReference>
<dbReference type="EMBL" id="NBXA01000026">
    <property type="protein sequence ID" value="RFA07689.1"/>
    <property type="molecule type" value="Genomic_DNA"/>
</dbReference>
<dbReference type="Gene3D" id="2.30.40.10">
    <property type="entry name" value="Urease, subunit C, domain 1"/>
    <property type="match status" value="1"/>
</dbReference>
<comment type="caution">
    <text evidence="3">The sequence shown here is derived from an EMBL/GenBank/DDBJ whole genome shotgun (WGS) entry which is preliminary data.</text>
</comment>
<dbReference type="Gene3D" id="3.20.20.140">
    <property type="entry name" value="Metal-dependent hydrolases"/>
    <property type="match status" value="1"/>
</dbReference>
<dbReference type="SUPFAM" id="SSF51556">
    <property type="entry name" value="Metallo-dependent hydrolases"/>
    <property type="match status" value="1"/>
</dbReference>
<dbReference type="Proteomes" id="UP000256709">
    <property type="component" value="Unassembled WGS sequence"/>
</dbReference>
<evidence type="ECO:0000259" key="2">
    <source>
        <dbReference type="Pfam" id="PF01979"/>
    </source>
</evidence>
<dbReference type="AlphaFoldDB" id="A0A3E0VDF8"/>
<keyword evidence="1" id="KW-0378">Hydrolase</keyword>
<dbReference type="InterPro" id="IPR006680">
    <property type="entry name" value="Amidohydro-rel"/>
</dbReference>
<proteinExistence type="predicted"/>
<dbReference type="InterPro" id="IPR050287">
    <property type="entry name" value="MTA/SAH_deaminase"/>
</dbReference>
<feature type="domain" description="Amidohydrolase-related" evidence="2">
    <location>
        <begin position="63"/>
        <end position="447"/>
    </location>
</feature>
<evidence type="ECO:0000256" key="1">
    <source>
        <dbReference type="ARBA" id="ARBA00022801"/>
    </source>
</evidence>
<evidence type="ECO:0000313" key="3">
    <source>
        <dbReference type="EMBL" id="RFA07689.1"/>
    </source>
</evidence>